<reference evidence="6" key="1">
    <citation type="submission" date="2020-10" db="EMBL/GenBank/DDBJ databases">
        <authorList>
            <person name="Gilroy R."/>
        </authorList>
    </citation>
    <scope>NUCLEOTIDE SEQUENCE</scope>
    <source>
        <strain evidence="6">CHK195-11698</strain>
    </source>
</reference>
<dbReference type="InterPro" id="IPR029052">
    <property type="entry name" value="Metallo-depent_PP-like"/>
</dbReference>
<evidence type="ECO:0000256" key="1">
    <source>
        <dbReference type="ARBA" id="ARBA00022723"/>
    </source>
</evidence>
<evidence type="ECO:0000256" key="3">
    <source>
        <dbReference type="ARBA" id="ARBA00023004"/>
    </source>
</evidence>
<dbReference type="Pfam" id="PF00149">
    <property type="entry name" value="Metallophos"/>
    <property type="match status" value="1"/>
</dbReference>
<dbReference type="EMBL" id="DVMJ01000073">
    <property type="protein sequence ID" value="HIU14130.1"/>
    <property type="molecule type" value="Genomic_DNA"/>
</dbReference>
<dbReference type="PANTHER" id="PTHR42988:SF2">
    <property type="entry name" value="CYCLIC NUCLEOTIDE PHOSPHODIESTERASE CBUA0032-RELATED"/>
    <property type="match status" value="1"/>
</dbReference>
<dbReference type="InterPro" id="IPR050884">
    <property type="entry name" value="CNP_phosphodiesterase-III"/>
</dbReference>
<keyword evidence="3" id="KW-0408">Iron</keyword>
<evidence type="ECO:0000313" key="7">
    <source>
        <dbReference type="Proteomes" id="UP000824175"/>
    </source>
</evidence>
<comment type="similarity">
    <text evidence="4">Belongs to the cyclic nucleotide phosphodiesterase class-III family.</text>
</comment>
<feature type="domain" description="Calcineurin-like phosphoesterase" evidence="5">
    <location>
        <begin position="173"/>
        <end position="390"/>
    </location>
</feature>
<organism evidence="6 7">
    <name type="scientific">Candidatus Fimiplasma intestinipullorum</name>
    <dbReference type="NCBI Taxonomy" id="2840825"/>
    <lineage>
        <taxon>Bacteria</taxon>
        <taxon>Bacillati</taxon>
        <taxon>Bacillota</taxon>
        <taxon>Clostridia</taxon>
        <taxon>Eubacteriales</taxon>
        <taxon>Candidatus Fimiplasma</taxon>
    </lineage>
</organism>
<sequence length="456" mass="53332">MTTYSFDDLNWMVGFFDGRFQNPNTNEFYHVVQALKERYQLETFDLDHILANLKERYQQATWKIVLVPSCQSKGVSQVMASPYFMRSLIQCYPDFFTLYCPNENNIFQTNTLHPLFESLIYQLSDLPLLMATNGSQVYFRRVECRKDILAAYDMLEKKGYLEDNRSTNDFAYIIHLSDVHLGDKSRRETLELLYHCLDQELRHLKSNYAFKFVITGDLMDSPRRKNMYMASAFINELRSRYSADVDFILGNHDVIVSGLNMFRIQKSKVVAYLLGESVKKLDDIQVLLIKLNSSLHGNFARGMVGQRQLDEVDEELTTVENLDHYTPIVLVHHHPLPVHKADFLKLKWTERSIVGRVVEKSKTLVDGEDLLEWMKKRQVHYVLHGHKHIPSLTYRDGIYVIAAGSSTGVVRDDMDAYISYNLLQFDVRRRRVVSCTLFYEDVAQKQPKHIYTRIFE</sequence>
<accession>A0A9D1HP39</accession>
<dbReference type="SUPFAM" id="SSF56300">
    <property type="entry name" value="Metallo-dependent phosphatases"/>
    <property type="match status" value="1"/>
</dbReference>
<keyword evidence="2" id="KW-0378">Hydrolase</keyword>
<evidence type="ECO:0000313" key="6">
    <source>
        <dbReference type="EMBL" id="HIU14130.1"/>
    </source>
</evidence>
<evidence type="ECO:0000256" key="4">
    <source>
        <dbReference type="ARBA" id="ARBA00025742"/>
    </source>
</evidence>
<dbReference type="Gene3D" id="3.60.21.10">
    <property type="match status" value="1"/>
</dbReference>
<evidence type="ECO:0000259" key="5">
    <source>
        <dbReference type="Pfam" id="PF00149"/>
    </source>
</evidence>
<evidence type="ECO:0000256" key="2">
    <source>
        <dbReference type="ARBA" id="ARBA00022801"/>
    </source>
</evidence>
<protein>
    <submittedName>
        <fullName evidence="6">Metallophosphoesterase</fullName>
    </submittedName>
</protein>
<proteinExistence type="inferred from homology"/>
<gene>
    <name evidence="6" type="ORF">IAD15_08690</name>
</gene>
<comment type="caution">
    <text evidence="6">The sequence shown here is derived from an EMBL/GenBank/DDBJ whole genome shotgun (WGS) entry which is preliminary data.</text>
</comment>
<dbReference type="AlphaFoldDB" id="A0A9D1HP39"/>
<dbReference type="GO" id="GO:0046872">
    <property type="term" value="F:metal ion binding"/>
    <property type="evidence" value="ECO:0007669"/>
    <property type="project" value="UniProtKB-KW"/>
</dbReference>
<dbReference type="PANTHER" id="PTHR42988">
    <property type="entry name" value="PHOSPHOHYDROLASE"/>
    <property type="match status" value="1"/>
</dbReference>
<keyword evidence="1" id="KW-0479">Metal-binding</keyword>
<dbReference type="Proteomes" id="UP000824175">
    <property type="component" value="Unassembled WGS sequence"/>
</dbReference>
<name>A0A9D1HP39_9FIRM</name>
<dbReference type="GO" id="GO:0016787">
    <property type="term" value="F:hydrolase activity"/>
    <property type="evidence" value="ECO:0007669"/>
    <property type="project" value="UniProtKB-KW"/>
</dbReference>
<reference evidence="6" key="2">
    <citation type="journal article" date="2021" name="PeerJ">
        <title>Extensive microbial diversity within the chicken gut microbiome revealed by metagenomics and culture.</title>
        <authorList>
            <person name="Gilroy R."/>
            <person name="Ravi A."/>
            <person name="Getino M."/>
            <person name="Pursley I."/>
            <person name="Horton D.L."/>
            <person name="Alikhan N.F."/>
            <person name="Baker D."/>
            <person name="Gharbi K."/>
            <person name="Hall N."/>
            <person name="Watson M."/>
            <person name="Adriaenssens E.M."/>
            <person name="Foster-Nyarko E."/>
            <person name="Jarju S."/>
            <person name="Secka A."/>
            <person name="Antonio M."/>
            <person name="Oren A."/>
            <person name="Chaudhuri R.R."/>
            <person name="La Ragione R."/>
            <person name="Hildebrand F."/>
            <person name="Pallen M.J."/>
        </authorList>
    </citation>
    <scope>NUCLEOTIDE SEQUENCE</scope>
    <source>
        <strain evidence="6">CHK195-11698</strain>
    </source>
</reference>
<dbReference type="InterPro" id="IPR004843">
    <property type="entry name" value="Calcineurin-like_PHP"/>
</dbReference>